<sequence>MSRSPYPTICLISPKLNFSVRVDRIGPHGIALLVITISPPVASQLFHITAMPVTTATFGVSHYRSCRSFALSSNDRLIVQPSFSTMQHAPASFPDAPMWPPASVVARPEATRRKR</sequence>
<gene>
    <name evidence="2" type="ORF">WR25_23541</name>
</gene>
<feature type="region of interest" description="Disordered" evidence="1">
    <location>
        <begin position="91"/>
        <end position="115"/>
    </location>
</feature>
<reference evidence="2 3" key="1">
    <citation type="journal article" date="2017" name="Curr. Biol.">
        <title>Genome architecture and evolution of a unichromosomal asexual nematode.</title>
        <authorList>
            <person name="Fradin H."/>
            <person name="Zegar C."/>
            <person name="Gutwein M."/>
            <person name="Lucas J."/>
            <person name="Kovtun M."/>
            <person name="Corcoran D."/>
            <person name="Baugh L.R."/>
            <person name="Kiontke K."/>
            <person name="Gunsalus K."/>
            <person name="Fitch D.H."/>
            <person name="Piano F."/>
        </authorList>
    </citation>
    <scope>NUCLEOTIDE SEQUENCE [LARGE SCALE GENOMIC DNA]</scope>
    <source>
        <strain evidence="2">PF1309</strain>
    </source>
</reference>
<dbReference type="EMBL" id="LIAE01010167">
    <property type="protein sequence ID" value="PAV66076.1"/>
    <property type="molecule type" value="Genomic_DNA"/>
</dbReference>
<accession>A0A2A2JWD9</accession>
<protein>
    <submittedName>
        <fullName evidence="2">Uncharacterized protein</fullName>
    </submittedName>
</protein>
<keyword evidence="3" id="KW-1185">Reference proteome</keyword>
<evidence type="ECO:0000256" key="1">
    <source>
        <dbReference type="SAM" id="MobiDB-lite"/>
    </source>
</evidence>
<proteinExistence type="predicted"/>
<name>A0A2A2JWD9_9BILA</name>
<dbReference type="Proteomes" id="UP000218231">
    <property type="component" value="Unassembled WGS sequence"/>
</dbReference>
<comment type="caution">
    <text evidence="2">The sequence shown here is derived from an EMBL/GenBank/DDBJ whole genome shotgun (WGS) entry which is preliminary data.</text>
</comment>
<evidence type="ECO:0000313" key="2">
    <source>
        <dbReference type="EMBL" id="PAV66076.1"/>
    </source>
</evidence>
<evidence type="ECO:0000313" key="3">
    <source>
        <dbReference type="Proteomes" id="UP000218231"/>
    </source>
</evidence>
<dbReference type="AlphaFoldDB" id="A0A2A2JWD9"/>
<organism evidence="2 3">
    <name type="scientific">Diploscapter pachys</name>
    <dbReference type="NCBI Taxonomy" id="2018661"/>
    <lineage>
        <taxon>Eukaryota</taxon>
        <taxon>Metazoa</taxon>
        <taxon>Ecdysozoa</taxon>
        <taxon>Nematoda</taxon>
        <taxon>Chromadorea</taxon>
        <taxon>Rhabditida</taxon>
        <taxon>Rhabditina</taxon>
        <taxon>Rhabditomorpha</taxon>
        <taxon>Rhabditoidea</taxon>
        <taxon>Rhabditidae</taxon>
        <taxon>Diploscapter</taxon>
    </lineage>
</organism>